<dbReference type="PROSITE" id="PS51257">
    <property type="entry name" value="PROKAR_LIPOPROTEIN"/>
    <property type="match status" value="1"/>
</dbReference>
<feature type="chain" id="PRO_5003329646" evidence="2">
    <location>
        <begin position="22"/>
        <end position="97"/>
    </location>
</feature>
<feature type="region of interest" description="Disordered" evidence="1">
    <location>
        <begin position="78"/>
        <end position="97"/>
    </location>
</feature>
<dbReference type="Proteomes" id="UP000008385">
    <property type="component" value="Chromosome"/>
</dbReference>
<feature type="signal peptide" evidence="2">
    <location>
        <begin position="1"/>
        <end position="21"/>
    </location>
</feature>
<reference evidence="4" key="1">
    <citation type="submission" date="2006-01" db="EMBL/GenBank/DDBJ databases">
        <title>Genome of the cyst-dividing bacterium Ramlibacter tataouinensis.</title>
        <authorList>
            <person name="Barakat M."/>
            <person name="Ortet P."/>
            <person name="De Luca G."/>
            <person name="Jourlin-Castelli C."/>
            <person name="Ansaldi M."/>
            <person name="Py B."/>
            <person name="Fichant G."/>
            <person name="Coutinho P."/>
            <person name="Voulhoux R."/>
            <person name="Bastien O."/>
            <person name="Roy S."/>
            <person name="Marechal E."/>
            <person name="Henrissat B."/>
            <person name="Quentin Y."/>
            <person name="Noirot P."/>
            <person name="Filloux A."/>
            <person name="Mejean V."/>
            <person name="DuBow M."/>
            <person name="Barras F."/>
            <person name="Heulin T."/>
        </authorList>
    </citation>
    <scope>NUCLEOTIDE SEQUENCE [LARGE SCALE GENOMIC DNA]</scope>
    <source>
        <strain evidence="4">ATCC BAA-407 / DSM 14655 / LMG 21543 / TTB310</strain>
    </source>
</reference>
<evidence type="ECO:0000256" key="1">
    <source>
        <dbReference type="SAM" id="MobiDB-lite"/>
    </source>
</evidence>
<evidence type="ECO:0000256" key="2">
    <source>
        <dbReference type="SAM" id="SignalP"/>
    </source>
</evidence>
<name>F5Y3N4_RAMTT</name>
<proteinExistence type="predicted"/>
<accession>F5Y3N4</accession>
<dbReference type="STRING" id="365046.Rta_25910"/>
<protein>
    <submittedName>
        <fullName evidence="3">Uncharacterized protein</fullName>
    </submittedName>
</protein>
<sequence>MRAIKGIGMLLVLLGGTALLGACGGDGDDDNAGTGGGGTTTTSSNELPVSATASSSGLIAYLNELIANRTDETSEPIRLGNAVLPTDDAAEPAAVTR</sequence>
<dbReference type="HOGENOM" id="CLU_2344632_0_0_4"/>
<reference evidence="3 4" key="2">
    <citation type="journal article" date="2011" name="PLoS ONE">
        <title>The Cyst-Dividing Bacterium Ramlibacter tataouinensis TTB310 Genome Reveals a Well-Stocked Toolbox for Adaptation to a Desert Environment.</title>
        <authorList>
            <person name="De Luca G."/>
            <person name="Barakat M."/>
            <person name="Ortet P."/>
            <person name="Fochesato S."/>
            <person name="Jourlin-Castelli C."/>
            <person name="Ansaldi M."/>
            <person name="Py B."/>
            <person name="Fichant G."/>
            <person name="Coutinho P.M."/>
            <person name="Voulhoux R."/>
            <person name="Bastien O."/>
            <person name="Marechal E."/>
            <person name="Henrissat B."/>
            <person name="Quentin Y."/>
            <person name="Noirot P."/>
            <person name="Filloux A."/>
            <person name="Mejean V."/>
            <person name="Dubow M.S."/>
            <person name="Barras F."/>
            <person name="Barbe V."/>
            <person name="Weissenbach J."/>
            <person name="Mihalcescu I."/>
            <person name="Vermeglio A."/>
            <person name="Achouak W."/>
            <person name="Heulin T."/>
        </authorList>
    </citation>
    <scope>NUCLEOTIDE SEQUENCE [LARGE SCALE GENOMIC DNA]</scope>
    <source>
        <strain evidence="4">ATCC BAA-407 / DSM 14655 / LMG 21543 / TTB310</strain>
    </source>
</reference>
<keyword evidence="2" id="KW-0732">Signal</keyword>
<dbReference type="EMBL" id="CP000245">
    <property type="protein sequence ID" value="AEG93691.1"/>
    <property type="molecule type" value="Genomic_DNA"/>
</dbReference>
<dbReference type="KEGG" id="rta:Rta_25910"/>
<keyword evidence="4" id="KW-1185">Reference proteome</keyword>
<evidence type="ECO:0000313" key="4">
    <source>
        <dbReference type="Proteomes" id="UP000008385"/>
    </source>
</evidence>
<gene>
    <name evidence="3" type="ordered locus">Rta_25910</name>
</gene>
<dbReference type="RefSeq" id="WP_013901923.1">
    <property type="nucleotide sequence ID" value="NC_015677.1"/>
</dbReference>
<feature type="region of interest" description="Disordered" evidence="1">
    <location>
        <begin position="25"/>
        <end position="49"/>
    </location>
</feature>
<dbReference type="AlphaFoldDB" id="F5Y3N4"/>
<evidence type="ECO:0000313" key="3">
    <source>
        <dbReference type="EMBL" id="AEG93691.1"/>
    </source>
</evidence>
<organism evidence="3 4">
    <name type="scientific">Ramlibacter tataouinensis (strain ATCC BAA-407 / DSM 14655 / LMG 21543 / TTB310)</name>
    <dbReference type="NCBI Taxonomy" id="365046"/>
    <lineage>
        <taxon>Bacteria</taxon>
        <taxon>Pseudomonadati</taxon>
        <taxon>Pseudomonadota</taxon>
        <taxon>Betaproteobacteria</taxon>
        <taxon>Burkholderiales</taxon>
        <taxon>Comamonadaceae</taxon>
        <taxon>Ramlibacter</taxon>
    </lineage>
</organism>